<name>A0A1H3JKV6_9RHOB</name>
<organism evidence="1 2">
    <name type="scientific">Lentibacter algarum</name>
    <dbReference type="NCBI Taxonomy" id="576131"/>
    <lineage>
        <taxon>Bacteria</taxon>
        <taxon>Pseudomonadati</taxon>
        <taxon>Pseudomonadota</taxon>
        <taxon>Alphaproteobacteria</taxon>
        <taxon>Rhodobacterales</taxon>
        <taxon>Roseobacteraceae</taxon>
        <taxon>Lentibacter</taxon>
    </lineage>
</organism>
<protein>
    <recommendedName>
        <fullName evidence="3">DUF3768 domain-containing protein</fullName>
    </recommendedName>
</protein>
<evidence type="ECO:0008006" key="3">
    <source>
        <dbReference type="Google" id="ProtNLM"/>
    </source>
</evidence>
<dbReference type="InterPro" id="IPR022243">
    <property type="entry name" value="DUF3768"/>
</dbReference>
<proteinExistence type="predicted"/>
<dbReference type="STRING" id="576131.SAMN05444486_10231"/>
<gene>
    <name evidence="1" type="ORF">SAMN05444486_10231</name>
</gene>
<sequence>MPMPDANTAIIAALNDRARQRLDHCRWILTQGVLACDPITVAELLIAVEDFDNFTADNDPYAEHDFGAIRLSGDTFFWKFDCYDLDLQMHSLDPSDPAVTARVLTVMLAEEY</sequence>
<accession>A0A1H3JKV6</accession>
<dbReference type="EMBL" id="FNPR01000002">
    <property type="protein sequence ID" value="SDY40527.1"/>
    <property type="molecule type" value="Genomic_DNA"/>
</dbReference>
<evidence type="ECO:0000313" key="1">
    <source>
        <dbReference type="EMBL" id="SDY40527.1"/>
    </source>
</evidence>
<dbReference type="AlphaFoldDB" id="A0A1H3JKV6"/>
<dbReference type="Proteomes" id="UP000199026">
    <property type="component" value="Unassembled WGS sequence"/>
</dbReference>
<keyword evidence="2" id="KW-1185">Reference proteome</keyword>
<evidence type="ECO:0000313" key="2">
    <source>
        <dbReference type="Proteomes" id="UP000199026"/>
    </source>
</evidence>
<dbReference type="Pfam" id="PF12599">
    <property type="entry name" value="DUF3768"/>
    <property type="match status" value="1"/>
</dbReference>
<reference evidence="1 2" key="1">
    <citation type="submission" date="2016-10" db="EMBL/GenBank/DDBJ databases">
        <authorList>
            <person name="de Groot N.N."/>
        </authorList>
    </citation>
    <scope>NUCLEOTIDE SEQUENCE [LARGE SCALE GENOMIC DNA]</scope>
    <source>
        <strain evidence="1 2">DSM 24677</strain>
    </source>
</reference>